<dbReference type="AlphaFoldDB" id="A0A179G616"/>
<dbReference type="EMBL" id="LSBJ02000001">
    <property type="protein sequence ID" value="OAQ73272.2"/>
    <property type="molecule type" value="Genomic_DNA"/>
</dbReference>
<evidence type="ECO:0000313" key="1">
    <source>
        <dbReference type="EMBL" id="OAQ73272.2"/>
    </source>
</evidence>
<accession>A0A179G616</accession>
<dbReference type="GeneID" id="28844922"/>
<proteinExistence type="predicted"/>
<keyword evidence="2" id="KW-1185">Reference proteome</keyword>
<dbReference type="Proteomes" id="UP000078397">
    <property type="component" value="Unassembled WGS sequence"/>
</dbReference>
<dbReference type="RefSeq" id="XP_022284710.1">
    <property type="nucleotide sequence ID" value="XM_022428199.1"/>
</dbReference>
<reference evidence="1 2" key="1">
    <citation type="journal article" date="2016" name="PLoS Pathog.">
        <title>Biosynthesis of antibiotic leucinostatins in bio-control fungus Purpureocillium lilacinum and their inhibition on phytophthora revealed by genome mining.</title>
        <authorList>
            <person name="Wang G."/>
            <person name="Liu Z."/>
            <person name="Lin R."/>
            <person name="Li E."/>
            <person name="Mao Z."/>
            <person name="Ling J."/>
            <person name="Yang Y."/>
            <person name="Yin W.B."/>
            <person name="Xie B."/>
        </authorList>
    </citation>
    <scope>NUCLEOTIDE SEQUENCE [LARGE SCALE GENOMIC DNA]</scope>
    <source>
        <strain evidence="1">170</strain>
    </source>
</reference>
<name>A0A179G616_METCM</name>
<evidence type="ECO:0000313" key="2">
    <source>
        <dbReference type="Proteomes" id="UP000078397"/>
    </source>
</evidence>
<comment type="caution">
    <text evidence="1">The sequence shown here is derived from an EMBL/GenBank/DDBJ whole genome shotgun (WGS) entry which is preliminary data.</text>
</comment>
<dbReference type="KEGG" id="pchm:VFPPC_01025"/>
<gene>
    <name evidence="1" type="ORF">VFPPC_01025</name>
</gene>
<protein>
    <submittedName>
        <fullName evidence="1">Uncharacterized protein</fullName>
    </submittedName>
</protein>
<sequence>MSITDLIANRGINISAAHNRLSKHQIAPHASHSSTQKLRFHIAIRVTPKLKNQVGASSSSPRIKFAVFSKALARRFVAILSQPARSAYSHTAAGSSITPLTSGQDLFQHALAAARVLALPTHVLKAALHTLKQSAHDVPVPKAPTTIPPRTATRASESFMLRRGENDVGAGSVWMI</sequence>
<organism evidence="1 2">
    <name type="scientific">Pochonia chlamydosporia 170</name>
    <dbReference type="NCBI Taxonomy" id="1380566"/>
    <lineage>
        <taxon>Eukaryota</taxon>
        <taxon>Fungi</taxon>
        <taxon>Dikarya</taxon>
        <taxon>Ascomycota</taxon>
        <taxon>Pezizomycotina</taxon>
        <taxon>Sordariomycetes</taxon>
        <taxon>Hypocreomycetidae</taxon>
        <taxon>Hypocreales</taxon>
        <taxon>Clavicipitaceae</taxon>
        <taxon>Pochonia</taxon>
    </lineage>
</organism>